<dbReference type="Gene3D" id="3.40.50.10490">
    <property type="entry name" value="Glucose-6-phosphate isomerase like protein, domain 1"/>
    <property type="match status" value="1"/>
</dbReference>
<dbReference type="Pfam" id="PF01380">
    <property type="entry name" value="SIS"/>
    <property type="match status" value="1"/>
</dbReference>
<organism evidence="3 4">
    <name type="scientific">Polyplosphaeria fusca</name>
    <dbReference type="NCBI Taxonomy" id="682080"/>
    <lineage>
        <taxon>Eukaryota</taxon>
        <taxon>Fungi</taxon>
        <taxon>Dikarya</taxon>
        <taxon>Ascomycota</taxon>
        <taxon>Pezizomycotina</taxon>
        <taxon>Dothideomycetes</taxon>
        <taxon>Pleosporomycetidae</taxon>
        <taxon>Pleosporales</taxon>
        <taxon>Tetraplosphaeriaceae</taxon>
        <taxon>Polyplosphaeria</taxon>
    </lineage>
</organism>
<dbReference type="GO" id="GO:0097367">
    <property type="term" value="F:carbohydrate derivative binding"/>
    <property type="evidence" value="ECO:0007669"/>
    <property type="project" value="InterPro"/>
</dbReference>
<dbReference type="InterPro" id="IPR046348">
    <property type="entry name" value="SIS_dom_sf"/>
</dbReference>
<keyword evidence="4" id="KW-1185">Reference proteome</keyword>
<dbReference type="GO" id="GO:1901135">
    <property type="term" value="P:carbohydrate derivative metabolic process"/>
    <property type="evidence" value="ECO:0007669"/>
    <property type="project" value="InterPro"/>
</dbReference>
<feature type="domain" description="SIS" evidence="2">
    <location>
        <begin position="81"/>
        <end position="230"/>
    </location>
</feature>
<dbReference type="PANTHER" id="PTHR38418">
    <property type="entry name" value="SUGAR ISOMERASE, KPSF/GUTQ (AFU_ORTHOLOGUE AFUA_6G08860)"/>
    <property type="match status" value="1"/>
</dbReference>
<dbReference type="Proteomes" id="UP000799444">
    <property type="component" value="Unassembled WGS sequence"/>
</dbReference>
<proteinExistence type="predicted"/>
<comment type="caution">
    <text evidence="3">The sequence shown here is derived from an EMBL/GenBank/DDBJ whole genome shotgun (WGS) entry which is preliminary data.</text>
</comment>
<reference evidence="3" key="1">
    <citation type="journal article" date="2020" name="Stud. Mycol.">
        <title>101 Dothideomycetes genomes: a test case for predicting lifestyles and emergence of pathogens.</title>
        <authorList>
            <person name="Haridas S."/>
            <person name="Albert R."/>
            <person name="Binder M."/>
            <person name="Bloem J."/>
            <person name="Labutti K."/>
            <person name="Salamov A."/>
            <person name="Andreopoulos B."/>
            <person name="Baker S."/>
            <person name="Barry K."/>
            <person name="Bills G."/>
            <person name="Bluhm B."/>
            <person name="Cannon C."/>
            <person name="Castanera R."/>
            <person name="Culley D."/>
            <person name="Daum C."/>
            <person name="Ezra D."/>
            <person name="Gonzalez J."/>
            <person name="Henrissat B."/>
            <person name="Kuo A."/>
            <person name="Liang C."/>
            <person name="Lipzen A."/>
            <person name="Lutzoni F."/>
            <person name="Magnuson J."/>
            <person name="Mondo S."/>
            <person name="Nolan M."/>
            <person name="Ohm R."/>
            <person name="Pangilinan J."/>
            <person name="Park H.-J."/>
            <person name="Ramirez L."/>
            <person name="Alfaro M."/>
            <person name="Sun H."/>
            <person name="Tritt A."/>
            <person name="Yoshinaga Y."/>
            <person name="Zwiers L.-H."/>
            <person name="Turgeon B."/>
            <person name="Goodwin S."/>
            <person name="Spatafora J."/>
            <person name="Crous P."/>
            <person name="Grigoriev I."/>
        </authorList>
    </citation>
    <scope>NUCLEOTIDE SEQUENCE</scope>
    <source>
        <strain evidence="3">CBS 125425</strain>
    </source>
</reference>
<dbReference type="AlphaFoldDB" id="A0A9P4QLH8"/>
<dbReference type="SUPFAM" id="SSF53697">
    <property type="entry name" value="SIS domain"/>
    <property type="match status" value="1"/>
</dbReference>
<protein>
    <submittedName>
        <fullName evidence="3">SIS domain-containing protein</fullName>
    </submittedName>
</protein>
<dbReference type="OrthoDB" id="1872003at2759"/>
<dbReference type="InterPro" id="IPR001347">
    <property type="entry name" value="SIS_dom"/>
</dbReference>
<evidence type="ECO:0000313" key="3">
    <source>
        <dbReference type="EMBL" id="KAF2729543.1"/>
    </source>
</evidence>
<sequence>MERISDNAHLAAPSSPPTLKRKRSDSALPSPPLSANDRHGIQTLERAVNVLSTAATALSQVTLLYQSDHKARDGLVKAVDLLVRINQGGGKLVICGVGKSGLVAMKLVATMKSLGLATSFLHAAEAVHGDLGDIRPNDAVLFISYSGRTAELLGLLEHMPPSIPILAITSHILPADCALLSARSSSILLPAPIHELEEESFGVCAPTTSTTVAIAVGDMLALTAAEALHDGKTKDIFRKNHPGGAIGSQCPGIGRDYEGKSCTKKAKGPISPS</sequence>
<feature type="region of interest" description="Disordered" evidence="1">
    <location>
        <begin position="1"/>
        <end position="38"/>
    </location>
</feature>
<dbReference type="PROSITE" id="PS51464">
    <property type="entry name" value="SIS"/>
    <property type="match status" value="1"/>
</dbReference>
<evidence type="ECO:0000259" key="2">
    <source>
        <dbReference type="PROSITE" id="PS51464"/>
    </source>
</evidence>
<evidence type="ECO:0000313" key="4">
    <source>
        <dbReference type="Proteomes" id="UP000799444"/>
    </source>
</evidence>
<dbReference type="PANTHER" id="PTHR38418:SF2">
    <property type="entry name" value="SUGAR ISOMERASE, KPSF_GUTQ (AFU_ORTHOLOGUE AFUA_6G08860)"/>
    <property type="match status" value="1"/>
</dbReference>
<accession>A0A9P4QLH8</accession>
<evidence type="ECO:0000256" key="1">
    <source>
        <dbReference type="SAM" id="MobiDB-lite"/>
    </source>
</evidence>
<gene>
    <name evidence="3" type="ORF">EJ04DRAFT_65983</name>
</gene>
<name>A0A9P4QLH8_9PLEO</name>
<dbReference type="EMBL" id="ML996242">
    <property type="protein sequence ID" value="KAF2729543.1"/>
    <property type="molecule type" value="Genomic_DNA"/>
</dbReference>